<accession>A0A120I9D0</accession>
<dbReference type="CDD" id="cd00402">
    <property type="entry name" value="Riboflavin_synthase_like"/>
    <property type="match status" value="1"/>
</dbReference>
<dbReference type="Gene3D" id="2.40.30.20">
    <property type="match status" value="2"/>
</dbReference>
<evidence type="ECO:0000256" key="10">
    <source>
        <dbReference type="NCBIfam" id="TIGR00187"/>
    </source>
</evidence>
<dbReference type="PANTHER" id="PTHR21098:SF12">
    <property type="entry name" value="RIBOFLAVIN SYNTHASE"/>
    <property type="match status" value="1"/>
</dbReference>
<evidence type="ECO:0000256" key="4">
    <source>
        <dbReference type="ARBA" id="ARBA00011233"/>
    </source>
</evidence>
<evidence type="ECO:0000259" key="12">
    <source>
        <dbReference type="PROSITE" id="PS51177"/>
    </source>
</evidence>
<reference evidence="13 15" key="1">
    <citation type="journal article" date="2016" name="Genome Announc.">
        <title>Complete Genome Sequences of Aerococcus christensenii CCUG 28831T, Aerococcus sanguinicola CCUG 43001T, Aerococcus urinae CCUG 36881T, Aerococcus urinaeequi CCUG 28094T, Aerococcus urinaehominis CCUG 42038 BT, and Aerococcus viridans CCUG 4311T.</title>
        <authorList>
            <person name="Carkaci D."/>
            <person name="Dargis R."/>
            <person name="Nielsen X.C."/>
            <person name="Skovgaard O."/>
            <person name="Fuursted K."/>
            <person name="Christensen J.J."/>
        </authorList>
    </citation>
    <scope>NUCLEOTIDE SEQUENCE [LARGE SCALE GENOMIC DNA]</scope>
    <source>
        <strain evidence="13 15">CCUG43001</strain>
    </source>
</reference>
<keyword evidence="8" id="KW-0808">Transferase</keyword>
<dbReference type="RefSeq" id="WP_067975446.1">
    <property type="nucleotide sequence ID" value="NZ_CAJHKM010000002.1"/>
</dbReference>
<protein>
    <recommendedName>
        <fullName evidence="6 10">Riboflavin synthase</fullName>
        <ecNumber evidence="5 10">2.5.1.9</ecNumber>
    </recommendedName>
</protein>
<comment type="function">
    <text evidence="2">Catalyzes the dismutation of two molecules of 6,7-dimethyl-8-ribityllumazine, resulting in the formation of riboflavin and 5-amino-6-(D-ribitylamino)uracil.</text>
</comment>
<keyword evidence="15" id="KW-1185">Reference proteome</keyword>
<proteinExistence type="predicted"/>
<dbReference type="PROSITE" id="PS51177">
    <property type="entry name" value="LUMAZINE_BIND"/>
    <property type="match status" value="2"/>
</dbReference>
<comment type="catalytic activity">
    <reaction evidence="1">
        <text>2 6,7-dimethyl-8-(1-D-ribityl)lumazine + H(+) = 5-amino-6-(D-ribitylamino)uracil + riboflavin</text>
        <dbReference type="Rhea" id="RHEA:20772"/>
        <dbReference type="ChEBI" id="CHEBI:15378"/>
        <dbReference type="ChEBI" id="CHEBI:15934"/>
        <dbReference type="ChEBI" id="CHEBI:57986"/>
        <dbReference type="ChEBI" id="CHEBI:58201"/>
        <dbReference type="EC" id="2.5.1.9"/>
    </reaction>
</comment>
<dbReference type="AlphaFoldDB" id="A0A120I9D0"/>
<dbReference type="NCBIfam" id="NF006767">
    <property type="entry name" value="PRK09289.1"/>
    <property type="match status" value="1"/>
</dbReference>
<evidence type="ECO:0000256" key="3">
    <source>
        <dbReference type="ARBA" id="ARBA00004887"/>
    </source>
</evidence>
<dbReference type="InterPro" id="IPR001783">
    <property type="entry name" value="Lumazine-bd"/>
</dbReference>
<dbReference type="InterPro" id="IPR026017">
    <property type="entry name" value="Lumazine-bd_dom"/>
</dbReference>
<dbReference type="EMBL" id="CP014160">
    <property type="protein sequence ID" value="AMB94538.1"/>
    <property type="molecule type" value="Genomic_DNA"/>
</dbReference>
<feature type="repeat" description="Lumazine-binding" evidence="11">
    <location>
        <begin position="97"/>
        <end position="193"/>
    </location>
</feature>
<evidence type="ECO:0000256" key="2">
    <source>
        <dbReference type="ARBA" id="ARBA00002803"/>
    </source>
</evidence>
<dbReference type="InterPro" id="IPR023366">
    <property type="entry name" value="ATP_synth_asu-like_sf"/>
</dbReference>
<keyword evidence="7" id="KW-0686">Riboflavin biosynthesis</keyword>
<dbReference type="Proteomes" id="UP000234239">
    <property type="component" value="Unassembled WGS sequence"/>
</dbReference>
<dbReference type="EMBL" id="PKGY01000001">
    <property type="protein sequence ID" value="PKZ23466.1"/>
    <property type="molecule type" value="Genomic_DNA"/>
</dbReference>
<dbReference type="Pfam" id="PF00677">
    <property type="entry name" value="Lum_binding"/>
    <property type="match status" value="2"/>
</dbReference>
<dbReference type="InterPro" id="IPR017938">
    <property type="entry name" value="Riboflavin_synthase-like_b-brl"/>
</dbReference>
<dbReference type="GO" id="GO:0004746">
    <property type="term" value="F:riboflavin synthase activity"/>
    <property type="evidence" value="ECO:0007669"/>
    <property type="project" value="UniProtKB-UniRule"/>
</dbReference>
<feature type="domain" description="Lumazine-binding" evidence="12">
    <location>
        <begin position="97"/>
        <end position="193"/>
    </location>
</feature>
<keyword evidence="9" id="KW-0677">Repeat</keyword>
<dbReference type="OrthoDB" id="9788537at2"/>
<dbReference type="EC" id="2.5.1.9" evidence="5 10"/>
<evidence type="ECO:0000256" key="8">
    <source>
        <dbReference type="ARBA" id="ARBA00022679"/>
    </source>
</evidence>
<evidence type="ECO:0000313" key="13">
    <source>
        <dbReference type="EMBL" id="AMB94538.1"/>
    </source>
</evidence>
<feature type="repeat" description="Lumazine-binding" evidence="11">
    <location>
        <begin position="1"/>
        <end position="96"/>
    </location>
</feature>
<dbReference type="NCBIfam" id="TIGR00187">
    <property type="entry name" value="ribE"/>
    <property type="match status" value="1"/>
</dbReference>
<dbReference type="Proteomes" id="UP000069912">
    <property type="component" value="Chromosome"/>
</dbReference>
<evidence type="ECO:0000256" key="9">
    <source>
        <dbReference type="ARBA" id="ARBA00022737"/>
    </source>
</evidence>
<evidence type="ECO:0000313" key="16">
    <source>
        <dbReference type="Proteomes" id="UP000234239"/>
    </source>
</evidence>
<evidence type="ECO:0000256" key="5">
    <source>
        <dbReference type="ARBA" id="ARBA00012827"/>
    </source>
</evidence>
<evidence type="ECO:0000256" key="6">
    <source>
        <dbReference type="ARBA" id="ARBA00013950"/>
    </source>
</evidence>
<dbReference type="FunFam" id="2.40.30.20:FF:000004">
    <property type="entry name" value="Riboflavin synthase, alpha subunit"/>
    <property type="match status" value="1"/>
</dbReference>
<dbReference type="GeneID" id="92903837"/>
<evidence type="ECO:0000256" key="7">
    <source>
        <dbReference type="ARBA" id="ARBA00022619"/>
    </source>
</evidence>
<comment type="subunit">
    <text evidence="4">Homotrimer.</text>
</comment>
<dbReference type="PANTHER" id="PTHR21098">
    <property type="entry name" value="RIBOFLAVIN SYNTHASE ALPHA CHAIN"/>
    <property type="match status" value="1"/>
</dbReference>
<dbReference type="SUPFAM" id="SSF63380">
    <property type="entry name" value="Riboflavin synthase domain-like"/>
    <property type="match status" value="2"/>
</dbReference>
<evidence type="ECO:0000256" key="11">
    <source>
        <dbReference type="PROSITE-ProRule" id="PRU00524"/>
    </source>
</evidence>
<dbReference type="FunFam" id="2.40.30.20:FF:000003">
    <property type="entry name" value="Riboflavin synthase, alpha subunit"/>
    <property type="match status" value="1"/>
</dbReference>
<dbReference type="PIRSF" id="PIRSF000498">
    <property type="entry name" value="Riboflavin_syn_A"/>
    <property type="match status" value="1"/>
</dbReference>
<evidence type="ECO:0000313" key="14">
    <source>
        <dbReference type="EMBL" id="PKZ23466.1"/>
    </source>
</evidence>
<evidence type="ECO:0000256" key="1">
    <source>
        <dbReference type="ARBA" id="ARBA00000968"/>
    </source>
</evidence>
<sequence>MFTGLIEEVGKIKAIKKSSQACVVQIGAARVLEGIQVGDSVAVNGICLTVTDFDQSSFTVDVMPQTWQMTALAQLDRGSAVNLERAMAASDRLGGHFVSGHIDGKAQLQAIRPQGNAVLYDFRAGKDLLDDMVNQGSVAIDGISLTLVQVDQQGFRVSIIPHTLDQTNLTQKKVGDWVNIETDMIGKYVKRFMAKAESSDLTEAYLREQGF</sequence>
<feature type="domain" description="Lumazine-binding" evidence="12">
    <location>
        <begin position="1"/>
        <end position="96"/>
    </location>
</feature>
<reference evidence="15" key="2">
    <citation type="submission" date="2016-01" db="EMBL/GenBank/DDBJ databases">
        <title>Six Aerococcus type strain genome sequencing and assembly using PacBio and Illumina Hiseq.</title>
        <authorList>
            <person name="Carkaci D."/>
            <person name="Dargis R."/>
            <person name="Nielsen X.C."/>
            <person name="Skovgaard O."/>
            <person name="Fuursted K."/>
            <person name="Christensen J.J."/>
        </authorList>
    </citation>
    <scope>NUCLEOTIDE SEQUENCE [LARGE SCALE GENOMIC DNA]</scope>
    <source>
        <strain evidence="15">CCUG43001</strain>
    </source>
</reference>
<organism evidence="13 15">
    <name type="scientific">Aerococcus sanguinicola</name>
    <dbReference type="NCBI Taxonomy" id="119206"/>
    <lineage>
        <taxon>Bacteria</taxon>
        <taxon>Bacillati</taxon>
        <taxon>Bacillota</taxon>
        <taxon>Bacilli</taxon>
        <taxon>Lactobacillales</taxon>
        <taxon>Aerococcaceae</taxon>
        <taxon>Aerococcus</taxon>
    </lineage>
</organism>
<gene>
    <name evidence="13" type="ORF">AWM72_07135</name>
    <name evidence="14" type="ORF">CYJ28_02620</name>
</gene>
<evidence type="ECO:0000313" key="15">
    <source>
        <dbReference type="Proteomes" id="UP000069912"/>
    </source>
</evidence>
<name>A0A120I9D0_9LACT</name>
<dbReference type="NCBIfam" id="NF009566">
    <property type="entry name" value="PRK13020.1"/>
    <property type="match status" value="1"/>
</dbReference>
<comment type="pathway">
    <text evidence="3">Cofactor biosynthesis; riboflavin biosynthesis; riboflavin from 2-hydroxy-3-oxobutyl phosphate and 5-amino-6-(D-ribitylamino)uracil: step 2/2.</text>
</comment>
<dbReference type="KEGG" id="asan:AWM72_07135"/>
<dbReference type="GO" id="GO:0009231">
    <property type="term" value="P:riboflavin biosynthetic process"/>
    <property type="evidence" value="ECO:0007669"/>
    <property type="project" value="UniProtKB-KW"/>
</dbReference>
<reference evidence="14 16" key="3">
    <citation type="submission" date="2017-12" db="EMBL/GenBank/DDBJ databases">
        <title>Phylogenetic diversity of female urinary microbiome.</title>
        <authorList>
            <person name="Thomas-White K."/>
            <person name="Wolfe A.J."/>
        </authorList>
    </citation>
    <scope>NUCLEOTIDE SEQUENCE [LARGE SCALE GENOMIC DNA]</scope>
    <source>
        <strain evidence="14 16">UMB0139</strain>
    </source>
</reference>